<gene>
    <name evidence="1" type="ORF">S01H4_27746</name>
</gene>
<reference evidence="1" key="1">
    <citation type="journal article" date="2014" name="Front. Microbiol.">
        <title>High frequency of phylogenetically diverse reductive dehalogenase-homologous genes in deep subseafloor sedimentary metagenomes.</title>
        <authorList>
            <person name="Kawai M."/>
            <person name="Futagami T."/>
            <person name="Toyoda A."/>
            <person name="Takaki Y."/>
            <person name="Nishi S."/>
            <person name="Hori S."/>
            <person name="Arai W."/>
            <person name="Tsubouchi T."/>
            <person name="Morono Y."/>
            <person name="Uchiyama I."/>
            <person name="Ito T."/>
            <person name="Fujiyama A."/>
            <person name="Inagaki F."/>
            <person name="Takami H."/>
        </authorList>
    </citation>
    <scope>NUCLEOTIDE SEQUENCE</scope>
    <source>
        <strain evidence="1">Expedition CK06-06</strain>
    </source>
</reference>
<sequence>MYNGKDIIFPSKFVNNSSEEQKKINQKTLKYFTSKIEKAKVLFEKNDVIIIGLGESP</sequence>
<dbReference type="AlphaFoldDB" id="X1B500"/>
<dbReference type="EMBL" id="BART01013627">
    <property type="protein sequence ID" value="GAG79268.1"/>
    <property type="molecule type" value="Genomic_DNA"/>
</dbReference>
<proteinExistence type="predicted"/>
<feature type="non-terminal residue" evidence="1">
    <location>
        <position position="57"/>
    </location>
</feature>
<name>X1B500_9ZZZZ</name>
<evidence type="ECO:0000313" key="1">
    <source>
        <dbReference type="EMBL" id="GAG79268.1"/>
    </source>
</evidence>
<comment type="caution">
    <text evidence="1">The sequence shown here is derived from an EMBL/GenBank/DDBJ whole genome shotgun (WGS) entry which is preliminary data.</text>
</comment>
<organism evidence="1">
    <name type="scientific">marine sediment metagenome</name>
    <dbReference type="NCBI Taxonomy" id="412755"/>
    <lineage>
        <taxon>unclassified sequences</taxon>
        <taxon>metagenomes</taxon>
        <taxon>ecological metagenomes</taxon>
    </lineage>
</organism>
<protein>
    <submittedName>
        <fullName evidence="1">Uncharacterized protein</fullName>
    </submittedName>
</protein>
<accession>X1B500</accession>